<evidence type="ECO:0008006" key="3">
    <source>
        <dbReference type="Google" id="ProtNLM"/>
    </source>
</evidence>
<proteinExistence type="predicted"/>
<comment type="caution">
    <text evidence="1">The sequence shown here is derived from an EMBL/GenBank/DDBJ whole genome shotgun (WGS) entry which is preliminary data.</text>
</comment>
<dbReference type="PATRIC" id="fig|472175.3.peg.758"/>
<dbReference type="eggNOG" id="ENOG5032BH7">
    <property type="taxonomic scope" value="Bacteria"/>
</dbReference>
<evidence type="ECO:0000313" key="1">
    <source>
        <dbReference type="EMBL" id="KFB09725.1"/>
    </source>
</evidence>
<dbReference type="Proteomes" id="UP000053675">
    <property type="component" value="Unassembled WGS sequence"/>
</dbReference>
<dbReference type="InterPro" id="IPR021274">
    <property type="entry name" value="DUF2853"/>
</dbReference>
<dbReference type="STRING" id="472175.EL18_00743"/>
<dbReference type="AlphaFoldDB" id="A0A084U9T9"/>
<dbReference type="EMBL" id="JMQM01000001">
    <property type="protein sequence ID" value="KFB09725.1"/>
    <property type="molecule type" value="Genomic_DNA"/>
</dbReference>
<protein>
    <recommendedName>
        <fullName evidence="3">DUF2853 family protein</fullName>
    </recommendedName>
</protein>
<dbReference type="RefSeq" id="WP_036479872.1">
    <property type="nucleotide sequence ID" value="NZ_JMQM01000001.1"/>
</dbReference>
<evidence type="ECO:0000313" key="2">
    <source>
        <dbReference type="Proteomes" id="UP000053675"/>
    </source>
</evidence>
<gene>
    <name evidence="1" type="ORF">EL18_00743</name>
</gene>
<sequence length="104" mass="11692">MSDYLADVRKYDANADEAIVNKIVRHLGIALRNRDSSLVSCSDPSELARVREKWCMKKLGETDEAKCDSAIEKVCEAMSADRSKSRVTFYYLVAKQLSKESVLA</sequence>
<reference evidence="1 2" key="1">
    <citation type="submission" date="2014-05" db="EMBL/GenBank/DDBJ databases">
        <title>Draft Genome Sequence of Nitratireductor basaltis Strain UMTGB225, A Marine Bacterium Isolated from Green Barrel Tunicate.</title>
        <authorList>
            <person name="Gan H.Y."/>
        </authorList>
    </citation>
    <scope>NUCLEOTIDE SEQUENCE [LARGE SCALE GENOMIC DNA]</scope>
    <source>
        <strain evidence="1 2">UMTGB225</strain>
    </source>
</reference>
<dbReference type="SUPFAM" id="SSF158587">
    <property type="entry name" value="Jann4075-like"/>
    <property type="match status" value="1"/>
</dbReference>
<keyword evidence="2" id="KW-1185">Reference proteome</keyword>
<name>A0A084U9T9_9HYPH</name>
<dbReference type="Pfam" id="PF11015">
    <property type="entry name" value="DUF2853"/>
    <property type="match status" value="1"/>
</dbReference>
<dbReference type="InterPro" id="IPR023154">
    <property type="entry name" value="Jann4075-like_sf"/>
</dbReference>
<organism evidence="1 2">
    <name type="scientific">Nitratireductor basaltis</name>
    <dbReference type="NCBI Taxonomy" id="472175"/>
    <lineage>
        <taxon>Bacteria</taxon>
        <taxon>Pseudomonadati</taxon>
        <taxon>Pseudomonadota</taxon>
        <taxon>Alphaproteobacteria</taxon>
        <taxon>Hyphomicrobiales</taxon>
        <taxon>Phyllobacteriaceae</taxon>
        <taxon>Nitratireductor</taxon>
    </lineage>
</organism>
<dbReference type="OrthoDB" id="9812542at2"/>
<dbReference type="Gene3D" id="1.10.238.120">
    <property type="entry name" value="Jann4075-like"/>
    <property type="match status" value="1"/>
</dbReference>
<accession>A0A084U9T9</accession>